<dbReference type="EMBL" id="JAUKPO010000024">
    <property type="protein sequence ID" value="MDO1449972.1"/>
    <property type="molecule type" value="Genomic_DNA"/>
</dbReference>
<sequence length="289" mass="31726">MILVTGANGKLGSATIEFIRQKNVQANVTALVRGAVKGETLQQKDVELRISDYMDYSSLLQAFEGIEVMVFISSGTVVNRVHQHKNVVGAAKEKGIKHIIYTSFLKASDNTPGIFLDHTETEKEIMASGIAYTLFRNTYYDDLLPMLVGDALKTGHMYYHANNAKINLASRRDIAEALANVALHAELHQNKIYEITSANAYSFPQIAQMLSEASGKQISYTDISYEQLKEGLKSTGLPEGVVGMIASVSKMISQGMIDYTDPALENLLGRKPVDLKDTIAAYVKSNVNN</sequence>
<keyword evidence="3" id="KW-1185">Reference proteome</keyword>
<dbReference type="InterPro" id="IPR036291">
    <property type="entry name" value="NAD(P)-bd_dom_sf"/>
</dbReference>
<dbReference type="Gene3D" id="3.40.50.720">
    <property type="entry name" value="NAD(P)-binding Rossmann-like Domain"/>
    <property type="match status" value="1"/>
</dbReference>
<dbReference type="GO" id="GO:0003955">
    <property type="term" value="F:NAD(P)H dehydrogenase (quinone) activity"/>
    <property type="evidence" value="ECO:0007669"/>
    <property type="project" value="UniProtKB-EC"/>
</dbReference>
<protein>
    <submittedName>
        <fullName evidence="2">SDR family oxidoreductase</fullName>
        <ecNumber evidence="2">1.6.5.2</ecNumber>
    </submittedName>
</protein>
<organism evidence="2 3">
    <name type="scientific">Rhodocytophaga aerolata</name>
    <dbReference type="NCBI Taxonomy" id="455078"/>
    <lineage>
        <taxon>Bacteria</taxon>
        <taxon>Pseudomonadati</taxon>
        <taxon>Bacteroidota</taxon>
        <taxon>Cytophagia</taxon>
        <taxon>Cytophagales</taxon>
        <taxon>Rhodocytophagaceae</taxon>
        <taxon>Rhodocytophaga</taxon>
    </lineage>
</organism>
<dbReference type="PANTHER" id="PTHR47129:SF1">
    <property type="entry name" value="NMRA-LIKE DOMAIN-CONTAINING PROTEIN"/>
    <property type="match status" value="1"/>
</dbReference>
<dbReference type="Gene3D" id="3.90.25.10">
    <property type="entry name" value="UDP-galactose 4-epimerase, domain 1"/>
    <property type="match status" value="1"/>
</dbReference>
<gene>
    <name evidence="2" type="ORF">Q0590_27075</name>
</gene>
<dbReference type="CDD" id="cd05269">
    <property type="entry name" value="TMR_SDR_a"/>
    <property type="match status" value="1"/>
</dbReference>
<proteinExistence type="predicted"/>
<dbReference type="InterPro" id="IPR008030">
    <property type="entry name" value="NmrA-like"/>
</dbReference>
<evidence type="ECO:0000313" key="3">
    <source>
        <dbReference type="Proteomes" id="UP001168528"/>
    </source>
</evidence>
<reference evidence="2" key="1">
    <citation type="submission" date="2023-07" db="EMBL/GenBank/DDBJ databases">
        <title>The genome sequence of Rhodocytophaga aerolata KACC 12507.</title>
        <authorList>
            <person name="Zhang X."/>
        </authorList>
    </citation>
    <scope>NUCLEOTIDE SEQUENCE</scope>
    <source>
        <strain evidence="2">KACC 12507</strain>
    </source>
</reference>
<feature type="domain" description="NmrA-like" evidence="1">
    <location>
        <begin position="2"/>
        <end position="254"/>
    </location>
</feature>
<dbReference type="Proteomes" id="UP001168528">
    <property type="component" value="Unassembled WGS sequence"/>
</dbReference>
<dbReference type="Pfam" id="PF05368">
    <property type="entry name" value="NmrA"/>
    <property type="match status" value="1"/>
</dbReference>
<dbReference type="InterPro" id="IPR052718">
    <property type="entry name" value="NmrA-type_oxidoreductase"/>
</dbReference>
<dbReference type="SUPFAM" id="SSF51735">
    <property type="entry name" value="NAD(P)-binding Rossmann-fold domains"/>
    <property type="match status" value="1"/>
</dbReference>
<name>A0ABT8RCY9_9BACT</name>
<accession>A0ABT8RCY9</accession>
<keyword evidence="2" id="KW-0560">Oxidoreductase</keyword>
<comment type="caution">
    <text evidence="2">The sequence shown here is derived from an EMBL/GenBank/DDBJ whole genome shotgun (WGS) entry which is preliminary data.</text>
</comment>
<dbReference type="RefSeq" id="WP_302040774.1">
    <property type="nucleotide sequence ID" value="NZ_JAUKPO010000024.1"/>
</dbReference>
<evidence type="ECO:0000259" key="1">
    <source>
        <dbReference type="Pfam" id="PF05368"/>
    </source>
</evidence>
<evidence type="ECO:0000313" key="2">
    <source>
        <dbReference type="EMBL" id="MDO1449972.1"/>
    </source>
</evidence>
<dbReference type="EC" id="1.6.5.2" evidence="2"/>
<dbReference type="PANTHER" id="PTHR47129">
    <property type="entry name" value="QUINONE OXIDOREDUCTASE 2"/>
    <property type="match status" value="1"/>
</dbReference>